<dbReference type="PANTHER" id="PTHR34001">
    <property type="entry name" value="BLL7405 PROTEIN"/>
    <property type="match status" value="1"/>
</dbReference>
<dbReference type="SUPFAM" id="SSF56925">
    <property type="entry name" value="OMPA-like"/>
    <property type="match status" value="1"/>
</dbReference>
<dbReference type="EMBL" id="PDZR01000030">
    <property type="protein sequence ID" value="PNG24521.1"/>
    <property type="molecule type" value="Genomic_DNA"/>
</dbReference>
<accession>A0A2J7TCM5</accession>
<dbReference type="Gene3D" id="2.40.160.20">
    <property type="match status" value="1"/>
</dbReference>
<evidence type="ECO:0000256" key="5">
    <source>
        <dbReference type="ARBA" id="ARBA00038306"/>
    </source>
</evidence>
<evidence type="ECO:0000259" key="7">
    <source>
        <dbReference type="Pfam" id="PF13505"/>
    </source>
</evidence>
<evidence type="ECO:0000313" key="8">
    <source>
        <dbReference type="EMBL" id="PNG24521.1"/>
    </source>
</evidence>
<evidence type="ECO:0000256" key="6">
    <source>
        <dbReference type="SAM" id="SignalP"/>
    </source>
</evidence>
<feature type="signal peptide" evidence="6">
    <location>
        <begin position="1"/>
        <end position="21"/>
    </location>
</feature>
<evidence type="ECO:0000256" key="2">
    <source>
        <dbReference type="ARBA" id="ARBA00022729"/>
    </source>
</evidence>
<evidence type="ECO:0000313" key="9">
    <source>
        <dbReference type="Proteomes" id="UP000236286"/>
    </source>
</evidence>
<keyword evidence="3" id="KW-0472">Membrane</keyword>
<dbReference type="Proteomes" id="UP000236286">
    <property type="component" value="Unassembled WGS sequence"/>
</dbReference>
<dbReference type="PANTHER" id="PTHR34001:SF3">
    <property type="entry name" value="BLL7405 PROTEIN"/>
    <property type="match status" value="1"/>
</dbReference>
<feature type="chain" id="PRO_5014390399" evidence="6">
    <location>
        <begin position="22"/>
        <end position="255"/>
    </location>
</feature>
<dbReference type="InterPro" id="IPR051692">
    <property type="entry name" value="OMP-like"/>
</dbReference>
<gene>
    <name evidence="8" type="ORF">CR492_18330</name>
</gene>
<dbReference type="RefSeq" id="WP_102845174.1">
    <property type="nucleotide sequence ID" value="NZ_PDZR01000030.1"/>
</dbReference>
<feature type="domain" description="Outer membrane protein beta-barrel" evidence="7">
    <location>
        <begin position="41"/>
        <end position="242"/>
    </location>
</feature>
<comment type="subcellular location">
    <subcellularLocation>
        <location evidence="1">Cell outer membrane</location>
    </subcellularLocation>
</comment>
<dbReference type="AlphaFoldDB" id="A0A2J7TCM5"/>
<dbReference type="Pfam" id="PF13505">
    <property type="entry name" value="OMP_b-brl"/>
    <property type="match status" value="1"/>
</dbReference>
<organism evidence="8 9">
    <name type="scientific">Methylocella silvestris</name>
    <dbReference type="NCBI Taxonomy" id="199596"/>
    <lineage>
        <taxon>Bacteria</taxon>
        <taxon>Pseudomonadati</taxon>
        <taxon>Pseudomonadota</taxon>
        <taxon>Alphaproteobacteria</taxon>
        <taxon>Hyphomicrobiales</taxon>
        <taxon>Beijerinckiaceae</taxon>
        <taxon>Methylocella</taxon>
    </lineage>
</organism>
<reference evidence="8 9" key="1">
    <citation type="submission" date="2017-10" db="EMBL/GenBank/DDBJ databases">
        <title>Genome announcement of Methylocella silvestris TVC from permafrost.</title>
        <authorList>
            <person name="Wang J."/>
            <person name="Geng K."/>
            <person name="Ul-Haque F."/>
            <person name="Crombie A.T."/>
            <person name="Street L.E."/>
            <person name="Wookey P.A."/>
            <person name="Murrell J.C."/>
            <person name="Pratscher J."/>
        </authorList>
    </citation>
    <scope>NUCLEOTIDE SEQUENCE [LARGE SCALE GENOMIC DNA]</scope>
    <source>
        <strain evidence="8 9">TVC</strain>
    </source>
</reference>
<name>A0A2J7TCM5_METSI</name>
<dbReference type="GO" id="GO:0009279">
    <property type="term" value="C:cell outer membrane"/>
    <property type="evidence" value="ECO:0007669"/>
    <property type="project" value="UniProtKB-SubCell"/>
</dbReference>
<evidence type="ECO:0000256" key="1">
    <source>
        <dbReference type="ARBA" id="ARBA00004442"/>
    </source>
</evidence>
<sequence>MLRRVLLASVGAIALAGTALAADLPSRAPPPVYVPPAPIFTWTGVYIGGQIGYAWGQGSANFGDANGNFIGFSGNGNGVIGGAHVGYNLQLNQFVVGLEGSVDGSSIGKSSSGTVFLNDGSAAGVNFHSNANVQGSIRGRVGYAWDRVLVYATGGVAFAGVNASLSTPVSYDSASTTKVGWTVGGGVEYAVTNNWSIRAEYRYSNFGNATLYPASLAGFDNGPYVNRKFNVNQVQVGFSYKFDTFAPPAPVVAKY</sequence>
<evidence type="ECO:0000256" key="4">
    <source>
        <dbReference type="ARBA" id="ARBA00023237"/>
    </source>
</evidence>
<protein>
    <submittedName>
        <fullName evidence="8">Autotransporter outer membrane beta-barrel domain-containing protein</fullName>
    </submittedName>
</protein>
<proteinExistence type="inferred from homology"/>
<dbReference type="InterPro" id="IPR027385">
    <property type="entry name" value="Beta-barrel_OMP"/>
</dbReference>
<comment type="caution">
    <text evidence="8">The sequence shown here is derived from an EMBL/GenBank/DDBJ whole genome shotgun (WGS) entry which is preliminary data.</text>
</comment>
<keyword evidence="4" id="KW-0998">Cell outer membrane</keyword>
<keyword evidence="2 6" id="KW-0732">Signal</keyword>
<dbReference type="InterPro" id="IPR011250">
    <property type="entry name" value="OMP/PagP_B-barrel"/>
</dbReference>
<comment type="similarity">
    <text evidence="5">Belongs to the Omp25/RopB family.</text>
</comment>
<evidence type="ECO:0000256" key="3">
    <source>
        <dbReference type="ARBA" id="ARBA00023136"/>
    </source>
</evidence>
<dbReference type="OrthoDB" id="9815357at2"/>